<gene>
    <name evidence="2" type="ORF">HB850_16425</name>
</gene>
<feature type="transmembrane region" description="Helical" evidence="1">
    <location>
        <begin position="89"/>
        <end position="111"/>
    </location>
</feature>
<keyword evidence="1" id="KW-1133">Transmembrane helix</keyword>
<keyword evidence="1" id="KW-0472">Membrane</keyword>
<feature type="transmembrane region" description="Helical" evidence="1">
    <location>
        <begin position="12"/>
        <end position="35"/>
    </location>
</feature>
<keyword evidence="1" id="KW-0812">Transmembrane</keyword>
<dbReference type="AlphaFoldDB" id="A0A841Z0P1"/>
<proteinExistence type="predicted"/>
<protein>
    <submittedName>
        <fullName evidence="2">Uncharacterized protein</fullName>
    </submittedName>
</protein>
<evidence type="ECO:0000313" key="2">
    <source>
        <dbReference type="EMBL" id="MBC1459324.1"/>
    </source>
</evidence>
<reference evidence="2 3" key="1">
    <citation type="submission" date="2020-03" db="EMBL/GenBank/DDBJ databases">
        <title>Soil Listeria distribution.</title>
        <authorList>
            <person name="Liao J."/>
            <person name="Wiedmann M."/>
        </authorList>
    </citation>
    <scope>NUCLEOTIDE SEQUENCE [LARGE SCALE GENOMIC DNA]</scope>
    <source>
        <strain evidence="2 3">FSL L7-1614</strain>
    </source>
</reference>
<feature type="transmembrane region" description="Helical" evidence="1">
    <location>
        <begin position="55"/>
        <end position="77"/>
    </location>
</feature>
<accession>A0A841Z0P1</accession>
<dbReference type="EMBL" id="JAARQN010000026">
    <property type="protein sequence ID" value="MBC1459324.1"/>
    <property type="molecule type" value="Genomic_DNA"/>
</dbReference>
<evidence type="ECO:0000313" key="3">
    <source>
        <dbReference type="Proteomes" id="UP000569903"/>
    </source>
</evidence>
<dbReference type="RefSeq" id="WP_185390428.1">
    <property type="nucleotide sequence ID" value="NZ_JAARQN010000026.1"/>
</dbReference>
<dbReference type="Proteomes" id="UP000569903">
    <property type="component" value="Unassembled WGS sequence"/>
</dbReference>
<evidence type="ECO:0000256" key="1">
    <source>
        <dbReference type="SAM" id="Phobius"/>
    </source>
</evidence>
<name>A0A841Z0P1_9LIST</name>
<comment type="caution">
    <text evidence="2">The sequence shown here is derived from an EMBL/GenBank/DDBJ whole genome shotgun (WGS) entry which is preliminary data.</text>
</comment>
<organism evidence="2 3">
    <name type="scientific">Listeria newyorkensis</name>
    <dbReference type="NCBI Taxonomy" id="1497681"/>
    <lineage>
        <taxon>Bacteria</taxon>
        <taxon>Bacillati</taxon>
        <taxon>Bacillota</taxon>
        <taxon>Bacilli</taxon>
        <taxon>Bacillales</taxon>
        <taxon>Listeriaceae</taxon>
        <taxon>Listeria</taxon>
    </lineage>
</organism>
<sequence>MKNEKVVNVSGKIAIFLLSSIVVILIERVVSNITWWDFYGNFYTYSVRTYNNRTMLSTLALLITFTAQGLALYLFLIGFRQKININKQALLFFLYLISFIGNMIALNYAHFGVVEGKRISNNITIIAPYISDVEKKKLDSRLLQLSDSKDLKKLKKDIDYKAKKFNQNLQ</sequence>